<accession>A0ABP1G2Y3</accession>
<feature type="compositionally biased region" description="Basic and acidic residues" evidence="1">
    <location>
        <begin position="117"/>
        <end position="131"/>
    </location>
</feature>
<comment type="caution">
    <text evidence="2">The sequence shown here is derived from an EMBL/GenBank/DDBJ whole genome shotgun (WGS) entry which is preliminary data.</text>
</comment>
<feature type="compositionally biased region" description="Polar residues" evidence="1">
    <location>
        <begin position="182"/>
        <end position="191"/>
    </location>
</feature>
<proteinExistence type="predicted"/>
<evidence type="ECO:0000313" key="2">
    <source>
        <dbReference type="EMBL" id="CAL5224902.1"/>
    </source>
</evidence>
<organism evidence="2 3">
    <name type="scientific">Coccomyxa viridis</name>
    <dbReference type="NCBI Taxonomy" id="1274662"/>
    <lineage>
        <taxon>Eukaryota</taxon>
        <taxon>Viridiplantae</taxon>
        <taxon>Chlorophyta</taxon>
        <taxon>core chlorophytes</taxon>
        <taxon>Trebouxiophyceae</taxon>
        <taxon>Trebouxiophyceae incertae sedis</taxon>
        <taxon>Coccomyxaceae</taxon>
        <taxon>Coccomyxa</taxon>
    </lineage>
</organism>
<name>A0ABP1G2Y3_9CHLO</name>
<reference evidence="2 3" key="1">
    <citation type="submission" date="2024-06" db="EMBL/GenBank/DDBJ databases">
        <authorList>
            <person name="Kraege A."/>
            <person name="Thomma B."/>
        </authorList>
    </citation>
    <scope>NUCLEOTIDE SEQUENCE [LARGE SCALE GENOMIC DNA]</scope>
</reference>
<gene>
    <name evidence="2" type="primary">g7664</name>
    <name evidence="2" type="ORF">VP750_LOCUS6561</name>
</gene>
<evidence type="ECO:0000256" key="1">
    <source>
        <dbReference type="SAM" id="MobiDB-lite"/>
    </source>
</evidence>
<keyword evidence="3" id="KW-1185">Reference proteome</keyword>
<dbReference type="Proteomes" id="UP001497392">
    <property type="component" value="Unassembled WGS sequence"/>
</dbReference>
<feature type="compositionally biased region" description="Basic and acidic residues" evidence="1">
    <location>
        <begin position="141"/>
        <end position="152"/>
    </location>
</feature>
<feature type="region of interest" description="Disordered" evidence="1">
    <location>
        <begin position="22"/>
        <end position="234"/>
    </location>
</feature>
<protein>
    <submittedName>
        <fullName evidence="2">G7664 protein</fullName>
    </submittedName>
</protein>
<feature type="compositionally biased region" description="Acidic residues" evidence="1">
    <location>
        <begin position="206"/>
        <end position="217"/>
    </location>
</feature>
<dbReference type="EMBL" id="CAXHTA020000011">
    <property type="protein sequence ID" value="CAL5224902.1"/>
    <property type="molecule type" value="Genomic_DNA"/>
</dbReference>
<evidence type="ECO:0000313" key="3">
    <source>
        <dbReference type="Proteomes" id="UP001497392"/>
    </source>
</evidence>
<sequence>MALRQTIRSLTPLLLRSSNVITPLPSSALSHQSRAGLAYGRRSGQLPTDDVEKDDASGEEYPSPGDTKDLAPSTYEGPDAQKPAGVSSGVSARPRPNTKSSRPDDLTPPEGEATAPDFEKNLEKDPHKADIPEFAGLNVKNQEEKEQKDPRLPEAGGGGITNTEKPPGNSPDMTGRAAGFSQDAQAPANKSASEEDSARGPAQEENPYDQEDPDIPFDGDKPGGDIPHSRYNSR</sequence>
<feature type="compositionally biased region" description="Polar residues" evidence="1">
    <location>
        <begin position="22"/>
        <end position="33"/>
    </location>
</feature>